<evidence type="ECO:0000256" key="3">
    <source>
        <dbReference type="ARBA" id="ARBA00023237"/>
    </source>
</evidence>
<keyword evidence="3" id="KW-0998">Cell outer membrane</keyword>
<dbReference type="SUPFAM" id="SSF74653">
    <property type="entry name" value="TolA/TonB C-terminal domain"/>
    <property type="match status" value="1"/>
</dbReference>
<reference evidence="5 6" key="1">
    <citation type="submission" date="2018-06" db="EMBL/GenBank/DDBJ databases">
        <title>Towards the identification of Burkholderia cepacia strain which caused fatal septicemia.</title>
        <authorList>
            <person name="Bui L.A.T."/>
            <person name="Zakharova I.B."/>
            <person name="Shpak I.M."/>
            <person name="Teteryatnikova N."/>
            <person name="Ustinov D.V."/>
            <person name="Kuzyutina Y.A."/>
            <person name="Nguyen H.N."/>
            <person name="Antonov A.S."/>
            <person name="Avdyusheva E.F."/>
            <person name="Victorov D.V."/>
        </authorList>
    </citation>
    <scope>NUCLEOTIDE SEQUENCE [LARGE SCALE GENOMIC DNA]</scope>
    <source>
        <strain evidence="5 6">PT02</strain>
    </source>
</reference>
<dbReference type="SMART" id="SM00965">
    <property type="entry name" value="STN"/>
    <property type="match status" value="1"/>
</dbReference>
<accession>A0AAQ0F7B3</accession>
<dbReference type="Pfam" id="PF13103">
    <property type="entry name" value="TonB_2"/>
    <property type="match status" value="1"/>
</dbReference>
<evidence type="ECO:0000256" key="1">
    <source>
        <dbReference type="ARBA" id="ARBA00022448"/>
    </source>
</evidence>
<dbReference type="AlphaFoldDB" id="A0AAQ0F7B3"/>
<evidence type="ECO:0000313" key="6">
    <source>
        <dbReference type="Proteomes" id="UP000248899"/>
    </source>
</evidence>
<dbReference type="Proteomes" id="UP000248899">
    <property type="component" value="Unassembled WGS sequence"/>
</dbReference>
<organism evidence="5 6">
    <name type="scientific">Burkholderia cepacia</name>
    <name type="common">Pseudomonas cepacia</name>
    <dbReference type="NCBI Taxonomy" id="292"/>
    <lineage>
        <taxon>Bacteria</taxon>
        <taxon>Pseudomonadati</taxon>
        <taxon>Pseudomonadota</taxon>
        <taxon>Betaproteobacteria</taxon>
        <taxon>Burkholderiales</taxon>
        <taxon>Burkholderiaceae</taxon>
        <taxon>Burkholderia</taxon>
        <taxon>Burkholderia cepacia complex</taxon>
    </lineage>
</organism>
<keyword evidence="2" id="KW-0472">Membrane</keyword>
<comment type="caution">
    <text evidence="5">The sequence shown here is derived from an EMBL/GenBank/DDBJ whole genome shotgun (WGS) entry which is preliminary data.</text>
</comment>
<sequence>MTRSRAPTGVLALVAGLAFVVLCMRGVQAQEAGSIGRQPGSAVHFDLPAQPLAKTLQDFARLTELIVLAPAPLLDGRTSAPVQGDFAPRDALARMLAGTGLRAEFSRPDEAIIVAQPAAETPPATADTPADAALPIDGIGDSGERRTFAGLLQAHLIDALCAQPAAVPGSYRLVAQVRIDNRGAVVAVNMVASSGSAARDAAVMRALRALKLDDAPPADLPQPVTILLRPAGNGVHFRCPAPQPAPQPAVRG</sequence>
<dbReference type="EMBL" id="QLUZ01000030">
    <property type="protein sequence ID" value="RAQ00949.1"/>
    <property type="molecule type" value="Genomic_DNA"/>
</dbReference>
<protein>
    <submittedName>
        <fullName evidence="5">Secretin and TonB N terminus short domain protein</fullName>
    </submittedName>
</protein>
<dbReference type="RefSeq" id="WP_111942935.1">
    <property type="nucleotide sequence ID" value="NZ_QLUZ01000030.1"/>
</dbReference>
<proteinExistence type="predicted"/>
<evidence type="ECO:0000313" key="5">
    <source>
        <dbReference type="EMBL" id="RAQ00949.1"/>
    </source>
</evidence>
<feature type="domain" description="Secretin/TonB short N-terminal" evidence="4">
    <location>
        <begin position="65"/>
        <end position="117"/>
    </location>
</feature>
<evidence type="ECO:0000256" key="2">
    <source>
        <dbReference type="ARBA" id="ARBA00023136"/>
    </source>
</evidence>
<gene>
    <name evidence="5" type="ORF">DPR02_33510</name>
</gene>
<dbReference type="Gene3D" id="3.30.1150.10">
    <property type="match status" value="1"/>
</dbReference>
<dbReference type="Gene3D" id="3.55.50.30">
    <property type="match status" value="1"/>
</dbReference>
<evidence type="ECO:0000259" key="4">
    <source>
        <dbReference type="SMART" id="SM00965"/>
    </source>
</evidence>
<dbReference type="InterPro" id="IPR011662">
    <property type="entry name" value="Secretin/TonB_short_N"/>
</dbReference>
<dbReference type="GO" id="GO:0019867">
    <property type="term" value="C:outer membrane"/>
    <property type="evidence" value="ECO:0007669"/>
    <property type="project" value="InterPro"/>
</dbReference>
<dbReference type="Pfam" id="PF07660">
    <property type="entry name" value="STN"/>
    <property type="match status" value="1"/>
</dbReference>
<keyword evidence="1" id="KW-0813">Transport</keyword>
<name>A0AAQ0F7B3_BURCE</name>